<evidence type="ECO:0000256" key="2">
    <source>
        <dbReference type="ARBA" id="ARBA00004496"/>
    </source>
</evidence>
<dbReference type="SMART" id="SM01422">
    <property type="entry name" value="SARA"/>
    <property type="match status" value="1"/>
</dbReference>
<keyword evidence="8" id="KW-0862">Zinc</keyword>
<feature type="region of interest" description="Disordered" evidence="11">
    <location>
        <begin position="212"/>
        <end position="350"/>
    </location>
</feature>
<dbReference type="InterPro" id="IPR000306">
    <property type="entry name" value="Znf_FYVE"/>
</dbReference>
<dbReference type="PANTHER" id="PTHR46319:SF1">
    <property type="entry name" value="ZINC FINGER FYVE DOMAIN-CONTAINING PROTEIN 16"/>
    <property type="match status" value="1"/>
</dbReference>
<dbReference type="Ensembl" id="ENSORLT00015009159.1">
    <property type="protein sequence ID" value="ENSORLP00015003502.1"/>
    <property type="gene ID" value="ENSORLG00015000873.1"/>
</dbReference>
<reference key="1">
    <citation type="journal article" date="2007" name="Nature">
        <title>The medaka draft genome and insights into vertebrate genome evolution.</title>
        <authorList>
            <person name="Kasahara M."/>
            <person name="Naruse K."/>
            <person name="Sasaki S."/>
            <person name="Nakatani Y."/>
            <person name="Qu W."/>
            <person name="Ahsan B."/>
            <person name="Yamada T."/>
            <person name="Nagayasu Y."/>
            <person name="Doi K."/>
            <person name="Kasai Y."/>
            <person name="Jindo T."/>
            <person name="Kobayashi D."/>
            <person name="Shimada A."/>
            <person name="Toyoda A."/>
            <person name="Kuroki Y."/>
            <person name="Fujiyama A."/>
            <person name="Sasaki T."/>
            <person name="Shimizu A."/>
            <person name="Asakawa S."/>
            <person name="Shimizu N."/>
            <person name="Hashimoto S."/>
            <person name="Yang J."/>
            <person name="Lee Y."/>
            <person name="Matsushima K."/>
            <person name="Sugano S."/>
            <person name="Sakaizumi M."/>
            <person name="Narita T."/>
            <person name="Ohishi K."/>
            <person name="Haga S."/>
            <person name="Ohta F."/>
            <person name="Nomoto H."/>
            <person name="Nogata K."/>
            <person name="Morishita T."/>
            <person name="Endo T."/>
            <person name="Shin-I T."/>
            <person name="Takeda H."/>
            <person name="Morishita S."/>
            <person name="Kohara Y."/>
        </authorList>
    </citation>
    <scope>NUCLEOTIDE SEQUENCE [LARGE SCALE GENOMIC DNA]</scope>
    <source>
        <strain>Hd-rR</strain>
    </source>
</reference>
<dbReference type="InterPro" id="IPR037145">
    <property type="entry name" value="SARA_Smad-bd_sf"/>
</dbReference>
<dbReference type="InterPro" id="IPR022557">
    <property type="entry name" value="SARA-like_C"/>
</dbReference>
<feature type="compositionally biased region" description="Polar residues" evidence="11">
    <location>
        <begin position="490"/>
        <end position="502"/>
    </location>
</feature>
<dbReference type="GO" id="GO:0005545">
    <property type="term" value="F:1-phosphatidylinositol binding"/>
    <property type="evidence" value="ECO:0007669"/>
    <property type="project" value="UniProtKB-ARBA"/>
</dbReference>
<dbReference type="CDD" id="cd15729">
    <property type="entry name" value="FYVE_endofin"/>
    <property type="match status" value="1"/>
</dbReference>
<dbReference type="InterPro" id="IPR013083">
    <property type="entry name" value="Znf_RING/FYVE/PHD"/>
</dbReference>
<feature type="region of interest" description="Disordered" evidence="11">
    <location>
        <begin position="407"/>
        <end position="432"/>
    </location>
</feature>
<dbReference type="GO" id="GO:0008270">
    <property type="term" value="F:zinc ion binding"/>
    <property type="evidence" value="ECO:0007669"/>
    <property type="project" value="UniProtKB-KW"/>
</dbReference>
<evidence type="ECO:0000259" key="12">
    <source>
        <dbReference type="PROSITE" id="PS50178"/>
    </source>
</evidence>
<dbReference type="Gene3D" id="3.30.500.40">
    <property type="match status" value="1"/>
</dbReference>
<evidence type="ECO:0000313" key="14">
    <source>
        <dbReference type="Proteomes" id="UP000265200"/>
    </source>
</evidence>
<evidence type="ECO:0000256" key="4">
    <source>
        <dbReference type="ARBA" id="ARBA00022553"/>
    </source>
</evidence>
<dbReference type="FunFam" id="3.30.1360.220:FF:000001">
    <property type="entry name" value="Zinc finger, FYVE domain-containing 9a"/>
    <property type="match status" value="1"/>
</dbReference>
<dbReference type="Gene3D" id="4.10.720.10">
    <property type="entry name" value="Smad anchor for receptor activation, Smad-binding domain"/>
    <property type="match status" value="1"/>
</dbReference>
<keyword evidence="7 10" id="KW-0863">Zinc-finger</keyword>
<keyword evidence="5" id="KW-0479">Metal-binding</keyword>
<keyword evidence="9" id="KW-0472">Membrane</keyword>
<dbReference type="PROSITE" id="PS50178">
    <property type="entry name" value="ZF_FYVE"/>
    <property type="match status" value="1"/>
</dbReference>
<keyword evidence="4" id="KW-0597">Phosphoprotein</keyword>
<feature type="domain" description="FYVE-type" evidence="12">
    <location>
        <begin position="611"/>
        <end position="669"/>
    </location>
</feature>
<evidence type="ECO:0000256" key="3">
    <source>
        <dbReference type="ARBA" id="ARBA00022490"/>
    </source>
</evidence>
<dbReference type="FunFam" id="3.30.40.10:FF:000084">
    <property type="entry name" value="Zinc finger, FYVE domain-containing 9b"/>
    <property type="match status" value="1"/>
</dbReference>
<feature type="region of interest" description="Disordered" evidence="11">
    <location>
        <begin position="366"/>
        <end position="387"/>
    </location>
</feature>
<dbReference type="GO" id="GO:0031901">
    <property type="term" value="C:early endosome membrane"/>
    <property type="evidence" value="ECO:0007669"/>
    <property type="project" value="UniProtKB-SubCell"/>
</dbReference>
<proteinExistence type="predicted"/>
<feature type="compositionally biased region" description="Acidic residues" evidence="11">
    <location>
        <begin position="305"/>
        <end position="323"/>
    </location>
</feature>
<name>A0A3P9H7J5_ORYLA</name>
<evidence type="ECO:0000256" key="8">
    <source>
        <dbReference type="ARBA" id="ARBA00022833"/>
    </source>
</evidence>
<dbReference type="InterPro" id="IPR011011">
    <property type="entry name" value="Znf_FYVE_PHD"/>
</dbReference>
<accession>A0A3P9H7J5</accession>
<dbReference type="InterPro" id="IPR024608">
    <property type="entry name" value="SARA-like_SBD"/>
</dbReference>
<dbReference type="Pfam" id="PF11409">
    <property type="entry name" value="SARA"/>
    <property type="match status" value="1"/>
</dbReference>
<protein>
    <submittedName>
        <fullName evidence="13">Zinc finger, FYVE domain containing 16</fullName>
    </submittedName>
</protein>
<evidence type="ECO:0000256" key="9">
    <source>
        <dbReference type="ARBA" id="ARBA00023136"/>
    </source>
</evidence>
<feature type="region of interest" description="Disordered" evidence="11">
    <location>
        <begin position="751"/>
        <end position="795"/>
    </location>
</feature>
<feature type="region of interest" description="Disordered" evidence="11">
    <location>
        <begin position="817"/>
        <end position="842"/>
    </location>
</feature>
<feature type="compositionally biased region" description="Basic and acidic residues" evidence="11">
    <location>
        <begin position="593"/>
        <end position="602"/>
    </location>
</feature>
<evidence type="ECO:0000313" key="13">
    <source>
        <dbReference type="Ensembl" id="ENSORLP00015003474.1"/>
    </source>
</evidence>
<evidence type="ECO:0000256" key="5">
    <source>
        <dbReference type="ARBA" id="ARBA00022723"/>
    </source>
</evidence>
<comment type="subcellular location">
    <subcellularLocation>
        <location evidence="2">Cytoplasm</location>
    </subcellularLocation>
    <subcellularLocation>
        <location evidence="1">Early endosome membrane</location>
    </subcellularLocation>
</comment>
<dbReference type="GO" id="GO:0005829">
    <property type="term" value="C:cytosol"/>
    <property type="evidence" value="ECO:0007669"/>
    <property type="project" value="UniProtKB-ARBA"/>
</dbReference>
<feature type="compositionally biased region" description="Polar residues" evidence="11">
    <location>
        <begin position="754"/>
        <end position="766"/>
    </location>
</feature>
<reference evidence="13" key="3">
    <citation type="submission" date="2025-05" db="UniProtKB">
        <authorList>
            <consortium name="Ensembl"/>
        </authorList>
    </citation>
    <scope>IDENTIFICATION</scope>
    <source>
        <strain evidence="13">HSOK</strain>
    </source>
</reference>
<evidence type="ECO:0000256" key="1">
    <source>
        <dbReference type="ARBA" id="ARBA00004146"/>
    </source>
</evidence>
<dbReference type="Pfam" id="PF11979">
    <property type="entry name" value="SARA_C"/>
    <property type="match status" value="1"/>
</dbReference>
<sequence length="1350" mass="145021">MDSFFKAAVCDLDKLLDDFELSSDDLECRPTFLKPPAYPFSSLGSPSEPPVAPPSLPDLSSIHYGSASSCLDGPGARISGSQDGEVEGRPLTGVDLLSSVDHSTTKSSAPPCPDRNLKPVCDLVNDTSSAMLVRTDSHDAFRELEAVETQQEEALLVDFDSPVVTEHRGADATGGEEGQSCSETLLERSTGFSASLSLLDVILPAAADRCSELSEDSPSTAAAADGEQVPGSARSDQDLQVSADPRDWDDADGSGETSSVKCDHDGEAARPLDLRGGSSGGGALGLSCPAPAAFRAPAGSRTSEDGSEEEPPEEEEDVCESAEADSLLVSDALENRMQESADADQIAEVRLSPEGQQVLMEPAVAPTDMSPDQSETSPLDPPEFGFEYLPESDQAELLVTDEELDAFLKEHAEAEQGAGGPYCGGPESHPGLGCWLEKRELRMCGQEDVQGGASPESDKACASAEGGSDPAAPAGSENSHTQRQERSPGVNRSLTSPDQPTSYGGARPKLSHHLTARPPPAGEDEEERMPALAAPPGSAENEDSLSSSPAEEHPSPPYPSQEHQEYSVGYEELSEPPPYPGEPLPDAAGSANGRRDGGEELGSRQPAWVPDADAPNCMNCNQKFTFTRRRHHCRACGRVYCTLCCSRKCKLKYLDKEARVCVICFHIINTGQALERMMSPTGPSPNPNIPSEYCSTIPPLQQARAAGTLNSPPPTVMVPVSVLKHPNHDGCPREQKRVWFADGILPNGEVADTTRLSVTQRRSSQEFMPDETAPGSEVGSPAEPEASGSAEPVRPPLSGPWDYALLAGIGSSVRRVPSLLPDDEDQLPPLLITTGEDDEGGDVLVEESPAPCQILHLLEEGGPRPLTFVLNANLLVNVKLVPYGSRRCWCFGSNGLRALGQRELVFVLECLPEEKALPRDVFSLYLSVYQDAQKGKFLEELDNLTFTSSFLGSKDHAGMLFFAPSCQPLDGLTLPPRPFLFGLLIHKLEVPWAKVFPLRLLLRLGAQYDVYPTPLASVRLREPLYRETGHTIMNLLADLRNYQYSLPLVKGLRIHMEMGHSYIHIPKSSFHEMQKVLNASNEHVISIGAGFSPEADSHLVCVQNEEGAYQTQANSMPGKTRTVTGASFVVFNGALKASSGFIAKSSIVEDGLMVQIPPETMESLRSALREQTDFHITCGKNDGGEVHENVTIRWVDRTPAVNAGKSSGVDGRALDDVHSVRLQQDAEFELNGRSIRCTEVFYQLKAPDSSLAAVLSSCSAFQKEIALATCSTLTPHLAVLSSSGINSFSLRISTQADMVEYQAGSGGRLLPQRYMNEMDSALIPVIHGGGASVPQTAMDMEFVFFVTHAI</sequence>
<dbReference type="Proteomes" id="UP000265200">
    <property type="component" value="Chromosome 12"/>
</dbReference>
<evidence type="ECO:0000256" key="6">
    <source>
        <dbReference type="ARBA" id="ARBA00022753"/>
    </source>
</evidence>
<reference evidence="13 14" key="2">
    <citation type="submission" date="2017-04" db="EMBL/GenBank/DDBJ databases">
        <title>CpG methylation of centromeres and impact of large insertions on vertebrate speciation.</title>
        <authorList>
            <person name="Ichikawa K."/>
            <person name="Yoshimura J."/>
            <person name="Morishita S."/>
        </authorList>
    </citation>
    <scope>NUCLEOTIDE SEQUENCE</scope>
    <source>
        <strain evidence="13 14">HSOK</strain>
    </source>
</reference>
<dbReference type="Pfam" id="PF01363">
    <property type="entry name" value="FYVE"/>
    <property type="match status" value="1"/>
</dbReference>
<dbReference type="SMART" id="SM00064">
    <property type="entry name" value="FYVE"/>
    <property type="match status" value="1"/>
</dbReference>
<dbReference type="PANTHER" id="PTHR46319">
    <property type="entry name" value="ZINC FINGER FYVE DOMAIN-CONTAINING PROTEIN"/>
    <property type="match status" value="1"/>
</dbReference>
<dbReference type="SMART" id="SM01421">
    <property type="entry name" value="DUF3480"/>
    <property type="match status" value="1"/>
</dbReference>
<keyword evidence="6" id="KW-0967">Endosome</keyword>
<keyword evidence="3" id="KW-0963">Cytoplasm</keyword>
<dbReference type="SUPFAM" id="SSF57903">
    <property type="entry name" value="FYVE/PHD zinc finger"/>
    <property type="match status" value="1"/>
</dbReference>
<feature type="compositionally biased region" description="Pro residues" evidence="11">
    <location>
        <begin position="47"/>
        <end position="56"/>
    </location>
</feature>
<organism evidence="13 14">
    <name type="scientific">Oryzias latipes</name>
    <name type="common">Japanese rice fish</name>
    <name type="synonym">Japanese killifish</name>
    <dbReference type="NCBI Taxonomy" id="8090"/>
    <lineage>
        <taxon>Eukaryota</taxon>
        <taxon>Metazoa</taxon>
        <taxon>Chordata</taxon>
        <taxon>Craniata</taxon>
        <taxon>Vertebrata</taxon>
        <taxon>Euteleostomi</taxon>
        <taxon>Actinopterygii</taxon>
        <taxon>Neopterygii</taxon>
        <taxon>Teleostei</taxon>
        <taxon>Neoteleostei</taxon>
        <taxon>Acanthomorphata</taxon>
        <taxon>Ovalentaria</taxon>
        <taxon>Atherinomorphae</taxon>
        <taxon>Beloniformes</taxon>
        <taxon>Adrianichthyidae</taxon>
        <taxon>Oryziinae</taxon>
        <taxon>Oryzias</taxon>
    </lineage>
</organism>
<dbReference type="InterPro" id="IPR017455">
    <property type="entry name" value="Znf_FYVE-rel"/>
</dbReference>
<dbReference type="Ensembl" id="ENSORLT00015009201.1">
    <property type="protein sequence ID" value="ENSORLP00015003474.1"/>
    <property type="gene ID" value="ENSORLG00015000873.1"/>
</dbReference>
<dbReference type="FunFam" id="4.10.720.10:FF:000001">
    <property type="entry name" value="Zinc finger, FYVE domain-containing 9a"/>
    <property type="match status" value="1"/>
</dbReference>
<feature type="compositionally biased region" description="Basic and acidic residues" evidence="11">
    <location>
        <begin position="261"/>
        <end position="273"/>
    </location>
</feature>
<dbReference type="Gene3D" id="3.30.40.10">
    <property type="entry name" value="Zinc/RING finger domain, C3HC4 (zinc finger)"/>
    <property type="match status" value="1"/>
</dbReference>
<feature type="region of interest" description="Disordered" evidence="11">
    <location>
        <begin position="446"/>
        <end position="608"/>
    </location>
</feature>
<dbReference type="Gene3D" id="3.30.1360.220">
    <property type="entry name" value="Domain of unknown function (DUF3480), N-terminal subdomain"/>
    <property type="match status" value="1"/>
</dbReference>
<evidence type="ECO:0000256" key="11">
    <source>
        <dbReference type="SAM" id="MobiDB-lite"/>
    </source>
</evidence>
<evidence type="ECO:0000256" key="10">
    <source>
        <dbReference type="PROSITE-ProRule" id="PRU00091"/>
    </source>
</evidence>
<feature type="region of interest" description="Disordered" evidence="11">
    <location>
        <begin position="39"/>
        <end position="59"/>
    </location>
</feature>
<evidence type="ECO:0000256" key="7">
    <source>
        <dbReference type="ARBA" id="ARBA00022771"/>
    </source>
</evidence>